<name>A0A6I9RWI8_ELAGV</name>
<evidence type="ECO:0000256" key="5">
    <source>
        <dbReference type="ARBA" id="ARBA00022679"/>
    </source>
</evidence>
<dbReference type="Pfam" id="PF03901">
    <property type="entry name" value="Glyco_transf_22"/>
    <property type="match status" value="2"/>
</dbReference>
<evidence type="ECO:0000256" key="9">
    <source>
        <dbReference type="ARBA" id="ARBA00023136"/>
    </source>
</evidence>
<keyword evidence="5" id="KW-0808">Transferase</keyword>
<keyword evidence="4 12" id="KW-0328">Glycosyltransferase</keyword>
<feature type="transmembrane region" description="Helical" evidence="12">
    <location>
        <begin position="186"/>
        <end position="211"/>
    </location>
</feature>
<evidence type="ECO:0000256" key="2">
    <source>
        <dbReference type="ARBA" id="ARBA00004922"/>
    </source>
</evidence>
<evidence type="ECO:0000256" key="12">
    <source>
        <dbReference type="RuleBase" id="RU363075"/>
    </source>
</evidence>
<evidence type="ECO:0000256" key="1">
    <source>
        <dbReference type="ARBA" id="ARBA00004477"/>
    </source>
</evidence>
<dbReference type="InterPro" id="IPR005599">
    <property type="entry name" value="GPI_mannosylTrfase"/>
</dbReference>
<keyword evidence="7 12" id="KW-0256">Endoplasmic reticulum</keyword>
<feature type="transmembrane region" description="Helical" evidence="12">
    <location>
        <begin position="20"/>
        <end position="38"/>
    </location>
</feature>
<dbReference type="Proteomes" id="UP000504607">
    <property type="component" value="Chromosome 11"/>
</dbReference>
<evidence type="ECO:0000256" key="3">
    <source>
        <dbReference type="ARBA" id="ARBA00007063"/>
    </source>
</evidence>
<evidence type="ECO:0000256" key="7">
    <source>
        <dbReference type="ARBA" id="ARBA00022824"/>
    </source>
</evidence>
<dbReference type="OrthoDB" id="19039at2759"/>
<feature type="transmembrane region" description="Helical" evidence="12">
    <location>
        <begin position="157"/>
        <end position="174"/>
    </location>
</feature>
<accession>A0A6I9RWI8</accession>
<feature type="transmembrane region" description="Helical" evidence="12">
    <location>
        <begin position="106"/>
        <end position="125"/>
    </location>
</feature>
<feature type="transmembrane region" description="Helical" evidence="12">
    <location>
        <begin position="218"/>
        <end position="235"/>
    </location>
</feature>
<protein>
    <recommendedName>
        <fullName evidence="12">Mannosyltransferase</fullName>
        <ecNumber evidence="12">2.4.1.-</ecNumber>
    </recommendedName>
</protein>
<organism evidence="13 14">
    <name type="scientific">Elaeis guineensis var. tenera</name>
    <name type="common">Oil palm</name>
    <dbReference type="NCBI Taxonomy" id="51953"/>
    <lineage>
        <taxon>Eukaryota</taxon>
        <taxon>Viridiplantae</taxon>
        <taxon>Streptophyta</taxon>
        <taxon>Embryophyta</taxon>
        <taxon>Tracheophyta</taxon>
        <taxon>Spermatophyta</taxon>
        <taxon>Magnoliopsida</taxon>
        <taxon>Liliopsida</taxon>
        <taxon>Arecaceae</taxon>
        <taxon>Arecoideae</taxon>
        <taxon>Cocoseae</taxon>
        <taxon>Elaeidinae</taxon>
        <taxon>Elaeis</taxon>
    </lineage>
</organism>
<dbReference type="EC" id="2.4.1.-" evidence="12"/>
<comment type="pathway">
    <text evidence="2">Protein modification; protein glycosylation.</text>
</comment>
<evidence type="ECO:0000313" key="14">
    <source>
        <dbReference type="RefSeq" id="XP_010933578.1"/>
    </source>
</evidence>
<gene>
    <name evidence="14" type="primary">LOC105053932</name>
</gene>
<proteinExistence type="inferred from homology"/>
<feature type="transmembrane region" description="Helical" evidence="12">
    <location>
        <begin position="76"/>
        <end position="94"/>
    </location>
</feature>
<feature type="transmembrane region" description="Helical" evidence="12">
    <location>
        <begin position="241"/>
        <end position="263"/>
    </location>
</feature>
<dbReference type="GeneID" id="105053932"/>
<evidence type="ECO:0000256" key="6">
    <source>
        <dbReference type="ARBA" id="ARBA00022692"/>
    </source>
</evidence>
<comment type="similarity">
    <text evidence="3 12">Belongs to the glycosyltransferase 22 family.</text>
</comment>
<evidence type="ECO:0000256" key="11">
    <source>
        <dbReference type="ARBA" id="ARBA00048899"/>
    </source>
</evidence>
<keyword evidence="8 12" id="KW-1133">Transmembrane helix</keyword>
<dbReference type="GO" id="GO:0005789">
    <property type="term" value="C:endoplasmic reticulum membrane"/>
    <property type="evidence" value="ECO:0007669"/>
    <property type="project" value="UniProtKB-SubCell"/>
</dbReference>
<keyword evidence="6 12" id="KW-0812">Transmembrane</keyword>
<sequence>MAPTKPASNEKSSEFFRNYGWDVILGTIASFYVIMIPYTKVEESFNVQAMHDMLYHHHHINNQYDHLDFPGVVPRTFMGALLASILASPVVFLMHCLHMPKIYSLFAVRLVLGCIILSTLRFFRIQVRRKFGYHVEAFFVILTAVQFHLLFYSTRPLPNILAFGLVNLAYSFWFKGNALATLKCLTFATIVFRCDTLLLFAPIGIELLLAGMLLDRRILRYIVPVLSFVLLYSKLPHKELRFVISSVPVFNVSAAITASRIYINRKKNVWRELYVMMLGSLLISLGCSIMTFMASYDNYPGAYALRALHEKGASNCTVEKWVHIDAFTAMNGVSRFSENKYPWRYSKEEGIALEEYRFRNFTYLLNEHSYIDGFKCLFAVNGFYKARLQAGFPPIVLLKEPKVFVHGNARDQDIIVSAWPGCP</sequence>
<evidence type="ECO:0000256" key="4">
    <source>
        <dbReference type="ARBA" id="ARBA00022676"/>
    </source>
</evidence>
<feature type="transmembrane region" description="Helical" evidence="12">
    <location>
        <begin position="131"/>
        <end position="150"/>
    </location>
</feature>
<evidence type="ECO:0000256" key="8">
    <source>
        <dbReference type="ARBA" id="ARBA00022989"/>
    </source>
</evidence>
<feature type="transmembrane region" description="Helical" evidence="12">
    <location>
        <begin position="275"/>
        <end position="296"/>
    </location>
</feature>
<dbReference type="GO" id="GO:0006487">
    <property type="term" value="P:protein N-linked glycosylation"/>
    <property type="evidence" value="ECO:0007669"/>
    <property type="project" value="TreeGrafter"/>
</dbReference>
<evidence type="ECO:0000256" key="10">
    <source>
        <dbReference type="ARBA" id="ARBA00044721"/>
    </source>
</evidence>
<keyword evidence="9 12" id="KW-0472">Membrane</keyword>
<dbReference type="RefSeq" id="XP_010933578.1">
    <property type="nucleotide sequence ID" value="XM_010935276.3"/>
</dbReference>
<comment type="function">
    <text evidence="10">Mannosyltransferase that operates in the biosynthetic pathway of dolichol-linked oligosaccharides, the glycan precursors employed in protein asparagine (N)-glycosylation. The assembly of dolichol-linked oligosaccharides begins on the cytosolic side of the endoplasmic reticulum membrane and finishes in its lumen. The sequential addition of sugars to dolichol pyrophosphate produces dolichol-linked oligosaccharides containing fourteen sugars, including two GlcNAcs, nine mannoses and three glucoses. Once assembled, the oligosaccharide is transferred from the lipid to nascent proteins by oligosaccharyltransferases. In the lumen of the endoplasmic reticulum, adds the eighth mannose residue in an alpha-1,6 linkage onto Man(7)GlcNAc(2)-PP-dolichol to produce Man(8)GlcNAc(2)-PP-dolichol.</text>
</comment>
<dbReference type="PANTHER" id="PTHR22760">
    <property type="entry name" value="GLYCOSYLTRANSFERASE"/>
    <property type="match status" value="1"/>
</dbReference>
<comment type="catalytic activity">
    <reaction evidence="11">
        <text>an alpha-D-Man-(1-&gt;2)-alpha-D-Man-(1-&gt;2)-alpha-D-Man-(1-&gt;3)-[alpha-D-Man-(1-&gt;2)-alpha-D-Man-(1-&gt;3)-alpha-D-Man-(1-&gt;6)]-beta-D-Man-(1-&gt;4)-beta-D-GlcNAc-(1-&gt;4)-alpha-D-GlcNAc-diphospho-di-trans,poly-cis-dolichol + a di-trans,poly-cis-dolichyl beta-D-mannosyl phosphate = an alpha-D-Man-(1-&gt;2)-alpha-D-Man-(1-&gt;2)-alpha-D-Man-(1-&gt;3)-[alpha-D-Man-(1-&gt;2)-alpha-D-Man-(1-&gt;3)-[alpha-D-Man-(1-&gt;6)]-alpha-D-Man-(1-&gt;6)]-beta-D-Man-(1-&gt;4)-beta-D-GlcNAc-(1-&gt;4)-alpha-D-GlcNAc-diphospho-di-trans,poly-cis-dolichol + a di-trans,poly-cis-dolichyl phosphate + H(+)</text>
        <dbReference type="Rhea" id="RHEA:29535"/>
        <dbReference type="Rhea" id="RHEA-COMP:19498"/>
        <dbReference type="Rhea" id="RHEA-COMP:19501"/>
        <dbReference type="Rhea" id="RHEA-COMP:19518"/>
        <dbReference type="Rhea" id="RHEA-COMP:19519"/>
        <dbReference type="ChEBI" id="CHEBI:15378"/>
        <dbReference type="ChEBI" id="CHEBI:57683"/>
        <dbReference type="ChEBI" id="CHEBI:58211"/>
        <dbReference type="ChEBI" id="CHEBI:132517"/>
        <dbReference type="ChEBI" id="CHEBI:132519"/>
        <dbReference type="EC" id="2.4.1.260"/>
    </reaction>
    <physiologicalReaction direction="left-to-right" evidence="11">
        <dbReference type="Rhea" id="RHEA:29536"/>
    </physiologicalReaction>
</comment>
<dbReference type="GO" id="GO:0052917">
    <property type="term" value="F:dol-P-Man:Man(7)GlcNAc(2)-PP-Dol alpha-1,6-mannosyltransferase activity"/>
    <property type="evidence" value="ECO:0007669"/>
    <property type="project" value="UniProtKB-EC"/>
</dbReference>
<comment type="subcellular location">
    <subcellularLocation>
        <location evidence="1 12">Endoplasmic reticulum membrane</location>
        <topology evidence="1 12">Multi-pass membrane protein</topology>
    </subcellularLocation>
</comment>
<keyword evidence="13" id="KW-1185">Reference proteome</keyword>
<reference evidence="14" key="1">
    <citation type="submission" date="2025-08" db="UniProtKB">
        <authorList>
            <consortium name="RefSeq"/>
        </authorList>
    </citation>
    <scope>IDENTIFICATION</scope>
</reference>
<evidence type="ECO:0000313" key="13">
    <source>
        <dbReference type="Proteomes" id="UP000504607"/>
    </source>
</evidence>
<dbReference type="PANTHER" id="PTHR22760:SF1">
    <property type="entry name" value="DOL-P-MAN:MAN(7)GLCNAC(2)-PP-DOL ALPHA-1,6-MANNOSYLTRANSFERASE"/>
    <property type="match status" value="1"/>
</dbReference>
<dbReference type="AlphaFoldDB" id="A0A6I9RWI8"/>